<dbReference type="NCBIfam" id="TIGR02228">
    <property type="entry name" value="sigpep_I_arch"/>
    <property type="match status" value="1"/>
</dbReference>
<dbReference type="GO" id="GO:0006465">
    <property type="term" value="P:signal peptide processing"/>
    <property type="evidence" value="ECO:0007669"/>
    <property type="project" value="UniProtKB-UniRule"/>
</dbReference>
<keyword evidence="4 6" id="KW-0472">Membrane</keyword>
<dbReference type="GO" id="GO:0016020">
    <property type="term" value="C:membrane"/>
    <property type="evidence" value="ECO:0007669"/>
    <property type="project" value="UniProtKB-SubCell"/>
</dbReference>
<evidence type="ECO:0000256" key="4">
    <source>
        <dbReference type="ARBA" id="ARBA00023136"/>
    </source>
</evidence>
<evidence type="ECO:0000313" key="8">
    <source>
        <dbReference type="Proteomes" id="UP000059574"/>
    </source>
</evidence>
<sequence length="173" mass="18566">MLWWAGQIFSWLLLFTVLAVAAVMIVIPRVGGATAYTVLTGSMAPGMPPGSLAVVRPVDPATLRTGDVITYQIKSGEPAVVTHRVVGVGSTLDGELRFTARGDANGANDPPVRPEQIRGSLWYQLPWLGHINSALSGPQRQWLITAAVAGLLGYSVYMATSALRDRLKRKKTV</sequence>
<proteinExistence type="predicted"/>
<dbReference type="GO" id="GO:0009003">
    <property type="term" value="F:signal peptidase activity"/>
    <property type="evidence" value="ECO:0007669"/>
    <property type="project" value="UniProtKB-EC"/>
</dbReference>
<protein>
    <recommendedName>
        <fullName evidence="5">Signal peptidase I</fullName>
        <ecNumber evidence="5">3.4.21.89</ecNumber>
    </recommendedName>
</protein>
<gene>
    <name evidence="7" type="ORF">AS189_16380</name>
</gene>
<dbReference type="InterPro" id="IPR019533">
    <property type="entry name" value="Peptidase_S26"/>
</dbReference>
<accession>A0A0S2M552</accession>
<reference evidence="8" key="1">
    <citation type="submission" date="2015-11" db="EMBL/GenBank/DDBJ databases">
        <authorList>
            <person name="Kumar R."/>
            <person name="Singh D."/>
            <person name="Swarnkar M.K."/>
            <person name="Singh A.K."/>
            <person name="Kumar S."/>
        </authorList>
    </citation>
    <scope>NUCLEOTIDE SEQUENCE [LARGE SCALE GENOMIC DNA]</scope>
    <source>
        <strain evidence="8">ERGS4:06</strain>
    </source>
</reference>
<dbReference type="AlphaFoldDB" id="A0A0S2M552"/>
<evidence type="ECO:0000256" key="2">
    <source>
        <dbReference type="ARBA" id="ARBA00022692"/>
    </source>
</evidence>
<dbReference type="InterPro" id="IPR001733">
    <property type="entry name" value="Peptidase_S26B"/>
</dbReference>
<evidence type="ECO:0000256" key="5">
    <source>
        <dbReference type="NCBIfam" id="TIGR02228"/>
    </source>
</evidence>
<name>A0A0S2M552_9MICC</name>
<dbReference type="EC" id="3.4.21.89" evidence="5"/>
<reference evidence="7 8" key="2">
    <citation type="journal article" date="2016" name="J. Biotechnol.">
        <title>Complete genome sequence of Arthrobacter alpinus ERGS4:06, a yellow pigmented bacterium tolerant to cold and radiations isolated from Sikkim Himalaya.</title>
        <authorList>
            <person name="Kumar R."/>
            <person name="Singh D."/>
            <person name="Swarnkar M.K."/>
            <person name="Singh A.K."/>
            <person name="Kumar S."/>
        </authorList>
    </citation>
    <scope>NUCLEOTIDE SEQUENCE [LARGE SCALE GENOMIC DNA]</scope>
    <source>
        <strain evidence="7 8">ERGS4:06</strain>
    </source>
</reference>
<comment type="subcellular location">
    <subcellularLocation>
        <location evidence="1">Membrane</location>
    </subcellularLocation>
</comment>
<dbReference type="SUPFAM" id="SSF51306">
    <property type="entry name" value="LexA/Signal peptidase"/>
    <property type="match status" value="1"/>
</dbReference>
<organism evidence="7 8">
    <name type="scientific">Arthrobacter alpinus</name>
    <dbReference type="NCBI Taxonomy" id="656366"/>
    <lineage>
        <taxon>Bacteria</taxon>
        <taxon>Bacillati</taxon>
        <taxon>Actinomycetota</taxon>
        <taxon>Actinomycetes</taxon>
        <taxon>Micrococcales</taxon>
        <taxon>Micrococcaceae</taxon>
        <taxon>Arthrobacter</taxon>
    </lineage>
</organism>
<keyword evidence="3 6" id="KW-1133">Transmembrane helix</keyword>
<dbReference type="InterPro" id="IPR036286">
    <property type="entry name" value="LexA/Signal_pep-like_sf"/>
</dbReference>
<evidence type="ECO:0000256" key="6">
    <source>
        <dbReference type="SAM" id="Phobius"/>
    </source>
</evidence>
<feature type="transmembrane region" description="Helical" evidence="6">
    <location>
        <begin position="142"/>
        <end position="163"/>
    </location>
</feature>
<dbReference type="CDD" id="cd06530">
    <property type="entry name" value="S26_SPase_I"/>
    <property type="match status" value="1"/>
</dbReference>
<evidence type="ECO:0000256" key="3">
    <source>
        <dbReference type="ARBA" id="ARBA00022989"/>
    </source>
</evidence>
<dbReference type="Proteomes" id="UP000059574">
    <property type="component" value="Chromosome"/>
</dbReference>
<dbReference type="EMBL" id="CP013200">
    <property type="protein sequence ID" value="ALO68631.1"/>
    <property type="molecule type" value="Genomic_DNA"/>
</dbReference>
<evidence type="ECO:0000313" key="7">
    <source>
        <dbReference type="EMBL" id="ALO68631.1"/>
    </source>
</evidence>
<dbReference type="GO" id="GO:0004252">
    <property type="term" value="F:serine-type endopeptidase activity"/>
    <property type="evidence" value="ECO:0007669"/>
    <property type="project" value="UniProtKB-UniRule"/>
</dbReference>
<keyword evidence="2 6" id="KW-0812">Transmembrane</keyword>
<evidence type="ECO:0000256" key="1">
    <source>
        <dbReference type="ARBA" id="ARBA00004370"/>
    </source>
</evidence>